<organism evidence="2 3">
    <name type="scientific">Tanacetum coccineum</name>
    <dbReference type="NCBI Taxonomy" id="301880"/>
    <lineage>
        <taxon>Eukaryota</taxon>
        <taxon>Viridiplantae</taxon>
        <taxon>Streptophyta</taxon>
        <taxon>Embryophyta</taxon>
        <taxon>Tracheophyta</taxon>
        <taxon>Spermatophyta</taxon>
        <taxon>Magnoliopsida</taxon>
        <taxon>eudicotyledons</taxon>
        <taxon>Gunneridae</taxon>
        <taxon>Pentapetalae</taxon>
        <taxon>asterids</taxon>
        <taxon>campanulids</taxon>
        <taxon>Asterales</taxon>
        <taxon>Asteraceae</taxon>
        <taxon>Asteroideae</taxon>
        <taxon>Anthemideae</taxon>
        <taxon>Anthemidinae</taxon>
        <taxon>Tanacetum</taxon>
    </lineage>
</organism>
<keyword evidence="3" id="KW-1185">Reference proteome</keyword>
<evidence type="ECO:0000256" key="1">
    <source>
        <dbReference type="SAM" id="MobiDB-lite"/>
    </source>
</evidence>
<proteinExistence type="predicted"/>
<comment type="caution">
    <text evidence="2">The sequence shown here is derived from an EMBL/GenBank/DDBJ whole genome shotgun (WGS) entry which is preliminary data.</text>
</comment>
<feature type="compositionally biased region" description="Basic residues" evidence="1">
    <location>
        <begin position="1"/>
        <end position="10"/>
    </location>
</feature>
<evidence type="ECO:0000313" key="3">
    <source>
        <dbReference type="Proteomes" id="UP001151760"/>
    </source>
</evidence>
<reference evidence="2" key="2">
    <citation type="submission" date="2022-01" db="EMBL/GenBank/DDBJ databases">
        <authorList>
            <person name="Yamashiro T."/>
            <person name="Shiraishi A."/>
            <person name="Satake H."/>
            <person name="Nakayama K."/>
        </authorList>
    </citation>
    <scope>NUCLEOTIDE SEQUENCE</scope>
</reference>
<feature type="compositionally biased region" description="Basic residues" evidence="1">
    <location>
        <begin position="100"/>
        <end position="111"/>
    </location>
</feature>
<sequence length="144" mass="17296">MDKRKKHFAKLKAEEQRRKPPTKTQKKNIMSTYLKNMAGYKHTQLKNKSFEEIQMLFEKEMKRVNIFVDMDAELVKDRETREESGSKRAGDKLEQESSKRQKNLVKTKHGYTRPEEAYEKVLWGDLKVMFEPDVEDNIWRNLQE</sequence>
<feature type="region of interest" description="Disordered" evidence="1">
    <location>
        <begin position="77"/>
        <end position="112"/>
    </location>
</feature>
<reference evidence="2" key="1">
    <citation type="journal article" date="2022" name="Int. J. Mol. Sci.">
        <title>Draft Genome of Tanacetum Coccineum: Genomic Comparison of Closely Related Tanacetum-Family Plants.</title>
        <authorList>
            <person name="Yamashiro T."/>
            <person name="Shiraishi A."/>
            <person name="Nakayama K."/>
            <person name="Satake H."/>
        </authorList>
    </citation>
    <scope>NUCLEOTIDE SEQUENCE</scope>
</reference>
<dbReference type="Proteomes" id="UP001151760">
    <property type="component" value="Unassembled WGS sequence"/>
</dbReference>
<evidence type="ECO:0000313" key="2">
    <source>
        <dbReference type="EMBL" id="GJT35544.1"/>
    </source>
</evidence>
<feature type="region of interest" description="Disordered" evidence="1">
    <location>
        <begin position="1"/>
        <end position="27"/>
    </location>
</feature>
<name>A0ABQ5DFF6_9ASTR</name>
<protein>
    <submittedName>
        <fullName evidence="2">Uncharacterized protein</fullName>
    </submittedName>
</protein>
<gene>
    <name evidence="2" type="ORF">Tco_0925963</name>
</gene>
<feature type="compositionally biased region" description="Basic and acidic residues" evidence="1">
    <location>
        <begin position="77"/>
        <end position="99"/>
    </location>
</feature>
<dbReference type="EMBL" id="BQNB010015059">
    <property type="protein sequence ID" value="GJT35544.1"/>
    <property type="molecule type" value="Genomic_DNA"/>
</dbReference>
<accession>A0ABQ5DFF6</accession>